<dbReference type="Pfam" id="PF09967">
    <property type="entry name" value="DUF2201"/>
    <property type="match status" value="1"/>
</dbReference>
<dbReference type="PANTHER" id="PTHR38730:SF1">
    <property type="entry name" value="SLL7028 PROTEIN"/>
    <property type="match status" value="1"/>
</dbReference>
<dbReference type="PANTHER" id="PTHR38730">
    <property type="entry name" value="SLL7028 PROTEIN"/>
    <property type="match status" value="1"/>
</dbReference>
<accession>A0A858MR54</accession>
<evidence type="ECO:0000259" key="2">
    <source>
        <dbReference type="Pfam" id="PF13203"/>
    </source>
</evidence>
<organism evidence="3 4">
    <name type="scientific">Agrobacterium phage OLIVR1</name>
    <dbReference type="NCBI Taxonomy" id="2723769"/>
    <lineage>
        <taxon>Viruses</taxon>
        <taxon>Duplodnaviria</taxon>
        <taxon>Heunggongvirae</taxon>
        <taxon>Uroviricota</taxon>
        <taxon>Caudoviricetes</taxon>
        <taxon>Schitoviridae</taxon>
        <taxon>Oliverunavirus</taxon>
        <taxon>Oliverunavirus OLIVR1</taxon>
    </lineage>
</organism>
<dbReference type="InterPro" id="IPR018698">
    <property type="entry name" value="VWA-like_dom"/>
</dbReference>
<evidence type="ECO:0000259" key="1">
    <source>
        <dbReference type="Pfam" id="PF09967"/>
    </source>
</evidence>
<dbReference type="Proteomes" id="UP000671973">
    <property type="component" value="Segment"/>
</dbReference>
<feature type="domain" description="VWA-like" evidence="1">
    <location>
        <begin position="275"/>
        <end position="399"/>
    </location>
</feature>
<evidence type="ECO:0000313" key="4">
    <source>
        <dbReference type="Proteomes" id="UP000671973"/>
    </source>
</evidence>
<proteinExistence type="predicted"/>
<name>A0A858MR54_9CAUD</name>
<dbReference type="InterPro" id="IPR025154">
    <property type="entry name" value="Put_metallopeptidase_dom"/>
</dbReference>
<dbReference type="EMBL" id="MT234338">
    <property type="protein sequence ID" value="QIW87256.1"/>
    <property type="molecule type" value="Genomic_DNA"/>
</dbReference>
<sequence>MTHSMQTLQRELDRCKSVILLHRGEAHLAHLLFSTSIIWAEDAVTAYINGFIIAVNPNYFMKLPTSSRETLIASLLWKLAMLHLVRGQGKDAWLWQMASSYWVNNELHSRGYSFDGMTPWLDHRYDGQAVEEIYDDLVLREEQGTLDDPQALWGAYDDDGNYDVTDLRHPTEGKMMAGSPVPPVDPSLAQKMTTAVVKAVQYAAQAGGGYSGSTPVADMVKQFLNPKVNWEREVLPFMTAQEGWDYNWQIPSRRIRHTYLPSLAKSSQGGLDHIAFMGDSSGSITKAQLVRINSEAHFIKKRFNPELFTMLNFDDEIQMEKRMTRYDRFDEMEVIGRGGTDLWCVRNWIIKNKPKAVVVFSDLVCDPMVALEPKDMVPILWIVFNNPGAVVPHGRAIHINE</sequence>
<feature type="domain" description="Putative metallopeptidase" evidence="2">
    <location>
        <begin position="13"/>
        <end position="263"/>
    </location>
</feature>
<protein>
    <submittedName>
        <fullName evidence="3">Putative metallopeptidase</fullName>
    </submittedName>
</protein>
<keyword evidence="4" id="KW-1185">Reference proteome</keyword>
<dbReference type="Pfam" id="PF13203">
    <property type="entry name" value="DUF2201_N"/>
    <property type="match status" value="1"/>
</dbReference>
<gene>
    <name evidence="3" type="ORF">Ab1vBOLIVR1_gp61</name>
</gene>
<evidence type="ECO:0000313" key="3">
    <source>
        <dbReference type="EMBL" id="QIW87256.1"/>
    </source>
</evidence>
<reference evidence="3 4" key="1">
    <citation type="submission" date="2020-03" db="EMBL/GenBank/DDBJ databases">
        <authorList>
            <person name="Holtappels D."/>
            <person name="Bomans J.P.J."/>
            <person name="Lavigne R."/>
            <person name="Wagemans J."/>
        </authorList>
    </citation>
    <scope>NUCLEOTIDE SEQUENCE [LARGE SCALE GENOMIC DNA]</scope>
    <source>
        <strain evidence="3 4">OLIVR1</strain>
    </source>
</reference>